<protein>
    <submittedName>
        <fullName evidence="1">Uncharacterized protein</fullName>
    </submittedName>
</protein>
<dbReference type="EMBL" id="CAJJDN010000019">
    <property type="protein sequence ID" value="CAD8064224.1"/>
    <property type="molecule type" value="Genomic_DNA"/>
</dbReference>
<proteinExistence type="predicted"/>
<organism evidence="1 2">
    <name type="scientific">Paramecium sonneborni</name>
    <dbReference type="NCBI Taxonomy" id="65129"/>
    <lineage>
        <taxon>Eukaryota</taxon>
        <taxon>Sar</taxon>
        <taxon>Alveolata</taxon>
        <taxon>Ciliophora</taxon>
        <taxon>Intramacronucleata</taxon>
        <taxon>Oligohymenophorea</taxon>
        <taxon>Peniculida</taxon>
        <taxon>Parameciidae</taxon>
        <taxon>Paramecium</taxon>
    </lineage>
</organism>
<evidence type="ECO:0000313" key="2">
    <source>
        <dbReference type="Proteomes" id="UP000692954"/>
    </source>
</evidence>
<sequence length="40" mass="4350">MLLELQETMLNDSLDIKQGDIGGISGSDVIKEAADKIFQI</sequence>
<dbReference type="AlphaFoldDB" id="A0A8S1LNA7"/>
<comment type="caution">
    <text evidence="1">The sequence shown here is derived from an EMBL/GenBank/DDBJ whole genome shotgun (WGS) entry which is preliminary data.</text>
</comment>
<evidence type="ECO:0000313" key="1">
    <source>
        <dbReference type="EMBL" id="CAD8064224.1"/>
    </source>
</evidence>
<dbReference type="Proteomes" id="UP000692954">
    <property type="component" value="Unassembled WGS sequence"/>
</dbReference>
<keyword evidence="2" id="KW-1185">Reference proteome</keyword>
<reference evidence="1" key="1">
    <citation type="submission" date="2021-01" db="EMBL/GenBank/DDBJ databases">
        <authorList>
            <consortium name="Genoscope - CEA"/>
            <person name="William W."/>
        </authorList>
    </citation>
    <scope>NUCLEOTIDE SEQUENCE</scope>
</reference>
<accession>A0A8S1LNA7</accession>
<gene>
    <name evidence="1" type="ORF">PSON_ATCC_30995.1.T0190006</name>
</gene>
<name>A0A8S1LNA7_9CILI</name>